<name>A0A139H795_9PEZI</name>
<reference evidence="2 3" key="1">
    <citation type="submission" date="2015-07" db="EMBL/GenBank/DDBJ databases">
        <title>Comparative genomics of the Sigatoka disease complex on banana suggests a link between parallel evolutionary changes in Pseudocercospora fijiensis and Pseudocercospora eumusae and increased virulence on the banana host.</title>
        <authorList>
            <person name="Chang T.-C."/>
            <person name="Salvucci A."/>
            <person name="Crous P.W."/>
            <person name="Stergiopoulos I."/>
        </authorList>
    </citation>
    <scope>NUCLEOTIDE SEQUENCE [LARGE SCALE GENOMIC DNA]</scope>
    <source>
        <strain evidence="2 3">CBS 114824</strain>
    </source>
</reference>
<protein>
    <submittedName>
        <fullName evidence="2">Uncharacterized protein</fullName>
    </submittedName>
</protein>
<feature type="region of interest" description="Disordered" evidence="1">
    <location>
        <begin position="168"/>
        <end position="302"/>
    </location>
</feature>
<dbReference type="Proteomes" id="UP000070133">
    <property type="component" value="Unassembled WGS sequence"/>
</dbReference>
<evidence type="ECO:0000313" key="3">
    <source>
        <dbReference type="Proteomes" id="UP000070133"/>
    </source>
</evidence>
<sequence length="302" mass="32844">MAGRDQRSQRFGTPYERRVTGGERIILGDITDGSNDEVRIREENAANIEAGNASSGDAEGHDNDADGSDAEEPVPTATTIPANERQPVTQRTISALPHRPSPRRAANAPSMTGTPIRPAAASRSATRRTPTGPSPLLRQALTAASAPPASTSSQMLFDNISAQLSNPIGLGRTQNTNAPINLANPFTSSASRPRSHSTFASSAHRSFFSAGRNRRLDDTAEENTSPTAHGRDQVSQYKRRRTQSSPMTPSRQAMQQEADEGEEDFQENESMDDWRQRWRDRARGGSDDENDENDENVDSAMS</sequence>
<feature type="compositionally biased region" description="Acidic residues" evidence="1">
    <location>
        <begin position="257"/>
        <end position="271"/>
    </location>
</feature>
<dbReference type="EMBL" id="LFZN01000119">
    <property type="protein sequence ID" value="KXS98228.1"/>
    <property type="molecule type" value="Genomic_DNA"/>
</dbReference>
<keyword evidence="3" id="KW-1185">Reference proteome</keyword>
<feature type="compositionally biased region" description="Low complexity" evidence="1">
    <location>
        <begin position="196"/>
        <end position="210"/>
    </location>
</feature>
<dbReference type="OrthoDB" id="3650065at2759"/>
<comment type="caution">
    <text evidence="2">The sequence shown here is derived from an EMBL/GenBank/DDBJ whole genome shotgun (WGS) entry which is preliminary data.</text>
</comment>
<proteinExistence type="predicted"/>
<feature type="compositionally biased region" description="Polar residues" evidence="1">
    <location>
        <begin position="76"/>
        <end position="93"/>
    </location>
</feature>
<feature type="region of interest" description="Disordered" evidence="1">
    <location>
        <begin position="1"/>
        <end position="135"/>
    </location>
</feature>
<accession>A0A139H795</accession>
<gene>
    <name evidence="2" type="ORF">AC578_273</name>
</gene>
<feature type="compositionally biased region" description="Acidic residues" evidence="1">
    <location>
        <begin position="287"/>
        <end position="302"/>
    </location>
</feature>
<feature type="compositionally biased region" description="Polar residues" evidence="1">
    <location>
        <begin position="243"/>
        <end position="255"/>
    </location>
</feature>
<organism evidence="2 3">
    <name type="scientific">Pseudocercospora eumusae</name>
    <dbReference type="NCBI Taxonomy" id="321146"/>
    <lineage>
        <taxon>Eukaryota</taxon>
        <taxon>Fungi</taxon>
        <taxon>Dikarya</taxon>
        <taxon>Ascomycota</taxon>
        <taxon>Pezizomycotina</taxon>
        <taxon>Dothideomycetes</taxon>
        <taxon>Dothideomycetidae</taxon>
        <taxon>Mycosphaerellales</taxon>
        <taxon>Mycosphaerellaceae</taxon>
        <taxon>Pseudocercospora</taxon>
    </lineage>
</organism>
<feature type="compositionally biased region" description="Low complexity" evidence="1">
    <location>
        <begin position="114"/>
        <end position="135"/>
    </location>
</feature>
<evidence type="ECO:0000313" key="2">
    <source>
        <dbReference type="EMBL" id="KXS98228.1"/>
    </source>
</evidence>
<feature type="compositionally biased region" description="Basic and acidic residues" evidence="1">
    <location>
        <begin position="272"/>
        <end position="286"/>
    </location>
</feature>
<feature type="compositionally biased region" description="Low complexity" evidence="1">
    <location>
        <begin position="45"/>
        <end position="56"/>
    </location>
</feature>
<dbReference type="AlphaFoldDB" id="A0A139H795"/>
<evidence type="ECO:0000256" key="1">
    <source>
        <dbReference type="SAM" id="MobiDB-lite"/>
    </source>
</evidence>
<feature type="compositionally biased region" description="Polar residues" evidence="1">
    <location>
        <begin position="168"/>
        <end position="192"/>
    </location>
</feature>